<sequence>MSRKGSKNNINSFALLRLMVAILIAVGITVAIIFSISKEPNAAIYNLFLGPLQSKRHFFNVLESSIPLIFTGLALSIVFKSGNFSMIADGALYMGGAIAAAIAIKFALPVGIHPIVMILAAAVVGAVIGSIPAILKVKYHANELVTSLMLNNVFFFLGIYLVNKYLIDRNAGTFASLKYEATSSLGNMVSGTKLHYGFLIAIAVAILLYILVYKTKFGYEIRLVGSNSEFAKHAGINIGKVIILTQMLAGAIAGIGGAVEQAGMYNRFNWQDSPSYAWDGVIITILAGNNPKFVPIAAFFLGYIRVGADLMSRRSDVQNELVAIVQAVLILFITAERFLAVVKQRQESKKALSSYGE</sequence>
<dbReference type="CDD" id="cd06580">
    <property type="entry name" value="TM_PBP1_transp_TpRbsC_like"/>
    <property type="match status" value="1"/>
</dbReference>
<feature type="transmembrane region" description="Helical" evidence="6">
    <location>
        <begin position="12"/>
        <end position="37"/>
    </location>
</feature>
<dbReference type="EMBL" id="JAHLFQ010000089">
    <property type="protein sequence ID" value="MBU3803948.1"/>
    <property type="molecule type" value="Genomic_DNA"/>
</dbReference>
<proteinExistence type="predicted"/>
<feature type="transmembrane region" description="Helical" evidence="6">
    <location>
        <begin position="57"/>
        <end position="79"/>
    </location>
</feature>
<protein>
    <submittedName>
        <fullName evidence="7">ABC transporter permease</fullName>
    </submittedName>
</protein>
<dbReference type="GO" id="GO:0022857">
    <property type="term" value="F:transmembrane transporter activity"/>
    <property type="evidence" value="ECO:0007669"/>
    <property type="project" value="InterPro"/>
</dbReference>
<feature type="transmembrane region" description="Helical" evidence="6">
    <location>
        <begin position="194"/>
        <end position="213"/>
    </location>
</feature>
<accession>A0A9E2KBK3</accession>
<name>A0A9E2KBK3_9FIRM</name>
<reference evidence="7" key="1">
    <citation type="journal article" date="2021" name="PeerJ">
        <title>Extensive microbial diversity within the chicken gut microbiome revealed by metagenomics and culture.</title>
        <authorList>
            <person name="Gilroy R."/>
            <person name="Ravi A."/>
            <person name="Getino M."/>
            <person name="Pursley I."/>
            <person name="Horton D.L."/>
            <person name="Alikhan N.F."/>
            <person name="Baker D."/>
            <person name="Gharbi K."/>
            <person name="Hall N."/>
            <person name="Watson M."/>
            <person name="Adriaenssens E.M."/>
            <person name="Foster-Nyarko E."/>
            <person name="Jarju S."/>
            <person name="Secka A."/>
            <person name="Antonio M."/>
            <person name="Oren A."/>
            <person name="Chaudhuri R.R."/>
            <person name="La Ragione R."/>
            <person name="Hildebrand F."/>
            <person name="Pallen M.J."/>
        </authorList>
    </citation>
    <scope>NUCLEOTIDE SEQUENCE</scope>
    <source>
        <strain evidence="7">B5-657</strain>
    </source>
</reference>
<dbReference type="PANTHER" id="PTHR47089">
    <property type="entry name" value="ABC TRANSPORTER, PERMEASE PROTEIN"/>
    <property type="match status" value="1"/>
</dbReference>
<dbReference type="GO" id="GO:0005886">
    <property type="term" value="C:plasma membrane"/>
    <property type="evidence" value="ECO:0007669"/>
    <property type="project" value="UniProtKB-SubCell"/>
</dbReference>
<evidence type="ECO:0000256" key="1">
    <source>
        <dbReference type="ARBA" id="ARBA00004651"/>
    </source>
</evidence>
<dbReference type="Pfam" id="PF02653">
    <property type="entry name" value="BPD_transp_2"/>
    <property type="match status" value="1"/>
</dbReference>
<keyword evidence="4 6" id="KW-1133">Transmembrane helix</keyword>
<evidence type="ECO:0000256" key="3">
    <source>
        <dbReference type="ARBA" id="ARBA00022692"/>
    </source>
</evidence>
<keyword evidence="2" id="KW-1003">Cell membrane</keyword>
<gene>
    <name evidence="7" type="ORF">H9872_04235</name>
</gene>
<evidence type="ECO:0000256" key="2">
    <source>
        <dbReference type="ARBA" id="ARBA00022475"/>
    </source>
</evidence>
<feature type="transmembrane region" description="Helical" evidence="6">
    <location>
        <begin position="234"/>
        <end position="259"/>
    </location>
</feature>
<comment type="subcellular location">
    <subcellularLocation>
        <location evidence="1">Cell membrane</location>
        <topology evidence="1">Multi-pass membrane protein</topology>
    </subcellularLocation>
</comment>
<keyword evidence="3 6" id="KW-0812">Transmembrane</keyword>
<feature type="transmembrane region" description="Helical" evidence="6">
    <location>
        <begin position="114"/>
        <end position="135"/>
    </location>
</feature>
<feature type="transmembrane region" description="Helical" evidence="6">
    <location>
        <begin position="144"/>
        <end position="162"/>
    </location>
</feature>
<organism evidence="7 8">
    <name type="scientific">Candidatus Cellulosilyticum pullistercoris</name>
    <dbReference type="NCBI Taxonomy" id="2838521"/>
    <lineage>
        <taxon>Bacteria</taxon>
        <taxon>Bacillati</taxon>
        <taxon>Bacillota</taxon>
        <taxon>Clostridia</taxon>
        <taxon>Lachnospirales</taxon>
        <taxon>Cellulosilyticaceae</taxon>
        <taxon>Cellulosilyticum</taxon>
    </lineage>
</organism>
<evidence type="ECO:0000313" key="7">
    <source>
        <dbReference type="EMBL" id="MBU3803948.1"/>
    </source>
</evidence>
<evidence type="ECO:0000256" key="4">
    <source>
        <dbReference type="ARBA" id="ARBA00022989"/>
    </source>
</evidence>
<comment type="caution">
    <text evidence="7">The sequence shown here is derived from an EMBL/GenBank/DDBJ whole genome shotgun (WGS) entry which is preliminary data.</text>
</comment>
<reference evidence="7" key="2">
    <citation type="submission" date="2021-04" db="EMBL/GenBank/DDBJ databases">
        <authorList>
            <person name="Gilroy R."/>
        </authorList>
    </citation>
    <scope>NUCLEOTIDE SEQUENCE</scope>
    <source>
        <strain evidence="7">B5-657</strain>
    </source>
</reference>
<evidence type="ECO:0000256" key="6">
    <source>
        <dbReference type="SAM" id="Phobius"/>
    </source>
</evidence>
<keyword evidence="5 6" id="KW-0472">Membrane</keyword>
<dbReference type="InterPro" id="IPR001851">
    <property type="entry name" value="ABC_transp_permease"/>
</dbReference>
<dbReference type="AlphaFoldDB" id="A0A9E2KBK3"/>
<evidence type="ECO:0000313" key="8">
    <source>
        <dbReference type="Proteomes" id="UP000824229"/>
    </source>
</evidence>
<dbReference type="Proteomes" id="UP000824229">
    <property type="component" value="Unassembled WGS sequence"/>
</dbReference>
<evidence type="ECO:0000256" key="5">
    <source>
        <dbReference type="ARBA" id="ARBA00023136"/>
    </source>
</evidence>
<dbReference type="PANTHER" id="PTHR47089:SF1">
    <property type="entry name" value="GUANOSINE ABC TRANSPORTER PERMEASE PROTEIN NUPP"/>
    <property type="match status" value="1"/>
</dbReference>
<feature type="transmembrane region" description="Helical" evidence="6">
    <location>
        <begin position="91"/>
        <end position="108"/>
    </location>
</feature>